<evidence type="ECO:0000259" key="6">
    <source>
        <dbReference type="Pfam" id="PF04932"/>
    </source>
</evidence>
<comment type="caution">
    <text evidence="7">The sequence shown here is derived from an EMBL/GenBank/DDBJ whole genome shotgun (WGS) entry which is preliminary data.</text>
</comment>
<gene>
    <name evidence="7" type="ORF">JIN83_16230</name>
</gene>
<dbReference type="InterPro" id="IPR051533">
    <property type="entry name" value="WaaL-like"/>
</dbReference>
<dbReference type="EMBL" id="JAENIG010000015">
    <property type="protein sequence ID" value="MBK1856520.1"/>
    <property type="molecule type" value="Genomic_DNA"/>
</dbReference>
<evidence type="ECO:0000313" key="7">
    <source>
        <dbReference type="EMBL" id="MBK1856520.1"/>
    </source>
</evidence>
<evidence type="ECO:0000256" key="3">
    <source>
        <dbReference type="ARBA" id="ARBA00022989"/>
    </source>
</evidence>
<feature type="domain" description="O-antigen ligase-related" evidence="6">
    <location>
        <begin position="213"/>
        <end position="363"/>
    </location>
</feature>
<dbReference type="GO" id="GO:0016020">
    <property type="term" value="C:membrane"/>
    <property type="evidence" value="ECO:0007669"/>
    <property type="project" value="UniProtKB-SubCell"/>
</dbReference>
<dbReference type="Proteomes" id="UP000634206">
    <property type="component" value="Unassembled WGS sequence"/>
</dbReference>
<feature type="transmembrane region" description="Helical" evidence="5">
    <location>
        <begin position="259"/>
        <end position="282"/>
    </location>
</feature>
<reference evidence="7" key="1">
    <citation type="submission" date="2021-01" db="EMBL/GenBank/DDBJ databases">
        <title>Modified the classification status of verrucomicrobia.</title>
        <authorList>
            <person name="Feng X."/>
        </authorList>
    </citation>
    <scope>NUCLEOTIDE SEQUENCE</scope>
    <source>
        <strain evidence="7">5K15</strain>
    </source>
</reference>
<dbReference type="InterPro" id="IPR011990">
    <property type="entry name" value="TPR-like_helical_dom_sf"/>
</dbReference>
<dbReference type="SUPFAM" id="SSF48452">
    <property type="entry name" value="TPR-like"/>
    <property type="match status" value="1"/>
</dbReference>
<sequence>METHLQEGRVASGEAGGRVGKLWQWLVLLPFFTAYALALVFATWDRLEMMVPAQLMMGLALIVLVALVWKRRSIVFGYFDAWLCLGALYFIMRALFSPVAYYGNVDAGIIAMGISCWLLARNVWATNTKYPWVLLAIVMVAAHMAAAYYQYSGNMQWGLLRHRSSQASISISGLYGHYNYLANYLAMIACGMLGFVFHGKHGKVFRVCVVVLIAAAVAGLIWTKSRGGLVALGAGCFSYMLAVVFLITVKKSKGRWKVVAAVLLGACILVGALVAAASNFAVRRGYADGAGFLHDNGRKNNSIMAVDQIVNGPLIGAGARSYEWMSHQYWLDDIWGKAPIPNYVHNEYLQSMTDYGPIGGLFVFVTLLAAIALSWRTLLTERDLSDTVAYNLAGMAACAAFLVQCFFSFPAHVLANTLTFVLVLSFAIYRSSTVARHRSLAGLAGFSLLAMSLAGFLVYAAVMGAPTFLDRFEQVAYQRSTPEIKRQMLDTRLAKVTKLTEWRADFKNLRRKGELHWAKAMVAEDEELQRAQLAQAADAYQSASEKYPWEPSLHVNAGLALDRLYRFDEAEQHFLAAFKYGERADYWIKSKWNLANHYYLRGRYLWLKRKPEKGLGYLLLADDLLDDEKKVSFRGLKNQIRENIEFLENAGISVDPAEQEAVPSR</sequence>
<dbReference type="PANTHER" id="PTHR37422">
    <property type="entry name" value="TEICHURONIC ACID BIOSYNTHESIS PROTEIN TUAE"/>
    <property type="match status" value="1"/>
</dbReference>
<comment type="subcellular location">
    <subcellularLocation>
        <location evidence="1">Membrane</location>
        <topology evidence="1">Multi-pass membrane protein</topology>
    </subcellularLocation>
</comment>
<feature type="transmembrane region" description="Helical" evidence="5">
    <location>
        <begin position="22"/>
        <end position="44"/>
    </location>
</feature>
<dbReference type="PANTHER" id="PTHR37422:SF13">
    <property type="entry name" value="LIPOPOLYSACCHARIDE BIOSYNTHESIS PROTEIN PA4999-RELATED"/>
    <property type="match status" value="1"/>
</dbReference>
<evidence type="ECO:0000313" key="8">
    <source>
        <dbReference type="Proteomes" id="UP000634206"/>
    </source>
</evidence>
<protein>
    <submittedName>
        <fullName evidence="7">O-antigen ligase family protein</fullName>
    </submittedName>
</protein>
<feature type="transmembrane region" description="Helical" evidence="5">
    <location>
        <begin position="132"/>
        <end position="151"/>
    </location>
</feature>
<dbReference type="Pfam" id="PF04932">
    <property type="entry name" value="Wzy_C"/>
    <property type="match status" value="1"/>
</dbReference>
<keyword evidence="8" id="KW-1185">Reference proteome</keyword>
<feature type="transmembrane region" description="Helical" evidence="5">
    <location>
        <begin position="387"/>
        <end position="403"/>
    </location>
</feature>
<feature type="transmembrane region" description="Helical" evidence="5">
    <location>
        <begin position="76"/>
        <end position="95"/>
    </location>
</feature>
<keyword evidence="4 5" id="KW-0472">Membrane</keyword>
<feature type="transmembrane region" description="Helical" evidence="5">
    <location>
        <begin position="204"/>
        <end position="222"/>
    </location>
</feature>
<evidence type="ECO:0000256" key="5">
    <source>
        <dbReference type="SAM" id="Phobius"/>
    </source>
</evidence>
<dbReference type="InterPro" id="IPR007016">
    <property type="entry name" value="O-antigen_ligase-rel_domated"/>
</dbReference>
<feature type="transmembrane region" description="Helical" evidence="5">
    <location>
        <begin position="441"/>
        <end position="462"/>
    </location>
</feature>
<feature type="transmembrane region" description="Helical" evidence="5">
    <location>
        <begin position="101"/>
        <end position="120"/>
    </location>
</feature>
<keyword evidence="2 5" id="KW-0812">Transmembrane</keyword>
<dbReference type="AlphaFoldDB" id="A0AAE2SE35"/>
<evidence type="ECO:0000256" key="1">
    <source>
        <dbReference type="ARBA" id="ARBA00004141"/>
    </source>
</evidence>
<dbReference type="RefSeq" id="WP_309491140.1">
    <property type="nucleotide sequence ID" value="NZ_JAENIG010000015.1"/>
</dbReference>
<feature type="transmembrane region" description="Helical" evidence="5">
    <location>
        <begin position="409"/>
        <end position="429"/>
    </location>
</feature>
<organism evidence="7 8">
    <name type="scientific">Oceaniferula flava</name>
    <dbReference type="NCBI Taxonomy" id="2800421"/>
    <lineage>
        <taxon>Bacteria</taxon>
        <taxon>Pseudomonadati</taxon>
        <taxon>Verrucomicrobiota</taxon>
        <taxon>Verrucomicrobiia</taxon>
        <taxon>Verrucomicrobiales</taxon>
        <taxon>Verrucomicrobiaceae</taxon>
        <taxon>Oceaniferula</taxon>
    </lineage>
</organism>
<evidence type="ECO:0000256" key="4">
    <source>
        <dbReference type="ARBA" id="ARBA00023136"/>
    </source>
</evidence>
<feature type="transmembrane region" description="Helical" evidence="5">
    <location>
        <begin position="50"/>
        <end position="69"/>
    </location>
</feature>
<dbReference type="Gene3D" id="1.25.40.10">
    <property type="entry name" value="Tetratricopeptide repeat domain"/>
    <property type="match status" value="1"/>
</dbReference>
<dbReference type="GO" id="GO:0016874">
    <property type="term" value="F:ligase activity"/>
    <property type="evidence" value="ECO:0007669"/>
    <property type="project" value="UniProtKB-KW"/>
</dbReference>
<name>A0AAE2SE35_9BACT</name>
<keyword evidence="3 5" id="KW-1133">Transmembrane helix</keyword>
<accession>A0AAE2SE35</accession>
<proteinExistence type="predicted"/>
<feature type="transmembrane region" description="Helical" evidence="5">
    <location>
        <begin position="180"/>
        <end position="197"/>
    </location>
</feature>
<keyword evidence="7" id="KW-0436">Ligase</keyword>
<feature type="transmembrane region" description="Helical" evidence="5">
    <location>
        <begin position="355"/>
        <end position="375"/>
    </location>
</feature>
<feature type="transmembrane region" description="Helical" evidence="5">
    <location>
        <begin position="228"/>
        <end position="247"/>
    </location>
</feature>
<evidence type="ECO:0000256" key="2">
    <source>
        <dbReference type="ARBA" id="ARBA00022692"/>
    </source>
</evidence>